<dbReference type="AlphaFoldDB" id="A0A381PIE4"/>
<sequence length="350" mass="40562">MRDYKYVILFVSFLFLLNSCKKNIDPPNVFLITLDGVRWQEVFYGIDPLLVNNPELTSEKNFLLENFDDSNSESKRKKLMPFFWNEIFKKGKLYGDINQNSYFSITNNKIFSYPGYNEILTGNADSLINSNSKIYNKNVTVLEKLNNNSLYKNRVAAFCSWDVFPFIINDKRSGVPVNAGYMPTNSLNLSEIEKFINSNQRRAPVIWETVRLDVFTHNLAFEYVKKYKPKVLYLAYGETDDFAHMGDYDQYIKSLYNTDQMIKELWTFVQSNEYYKDNTFFIITTDHGRGEEEKWSGHGNSKSTWAAIIGPNLGEKGIIKNSKNYTNQIAPTIEKITGISTDKITSIIEL</sequence>
<dbReference type="GO" id="GO:0046872">
    <property type="term" value="F:metal ion binding"/>
    <property type="evidence" value="ECO:0007669"/>
    <property type="project" value="InterPro"/>
</dbReference>
<name>A0A381PIE4_9ZZZZ</name>
<reference evidence="2" key="1">
    <citation type="submission" date="2018-05" db="EMBL/GenBank/DDBJ databases">
        <authorList>
            <person name="Lanie J.A."/>
            <person name="Ng W.-L."/>
            <person name="Kazmierczak K.M."/>
            <person name="Andrzejewski T.M."/>
            <person name="Davidsen T.M."/>
            <person name="Wayne K.J."/>
            <person name="Tettelin H."/>
            <person name="Glass J.I."/>
            <person name="Rusch D."/>
            <person name="Podicherti R."/>
            <person name="Tsui H.-C.T."/>
            <person name="Winkler M.E."/>
        </authorList>
    </citation>
    <scope>NUCLEOTIDE SEQUENCE</scope>
</reference>
<dbReference type="SUPFAM" id="SSF53649">
    <property type="entry name" value="Alkaline phosphatase-like"/>
    <property type="match status" value="1"/>
</dbReference>
<gene>
    <name evidence="2" type="ORF">METZ01_LOCUS19564</name>
</gene>
<evidence type="ECO:0000313" key="2">
    <source>
        <dbReference type="EMBL" id="SUZ66710.1"/>
    </source>
</evidence>
<protein>
    <recommendedName>
        <fullName evidence="1">Metalloenzyme domain-containing protein</fullName>
    </recommendedName>
</protein>
<dbReference type="EMBL" id="UINC01000992">
    <property type="protein sequence ID" value="SUZ66710.1"/>
    <property type="molecule type" value="Genomic_DNA"/>
</dbReference>
<evidence type="ECO:0000259" key="1">
    <source>
        <dbReference type="Pfam" id="PF01676"/>
    </source>
</evidence>
<feature type="domain" description="Metalloenzyme" evidence="1">
    <location>
        <begin position="223"/>
        <end position="298"/>
    </location>
</feature>
<dbReference type="Pfam" id="PF01676">
    <property type="entry name" value="Metalloenzyme"/>
    <property type="match status" value="1"/>
</dbReference>
<proteinExistence type="predicted"/>
<dbReference type="Gene3D" id="3.40.720.10">
    <property type="entry name" value="Alkaline Phosphatase, subunit A"/>
    <property type="match status" value="1"/>
</dbReference>
<dbReference type="GO" id="GO:0003824">
    <property type="term" value="F:catalytic activity"/>
    <property type="evidence" value="ECO:0007669"/>
    <property type="project" value="InterPro"/>
</dbReference>
<organism evidence="2">
    <name type="scientific">marine metagenome</name>
    <dbReference type="NCBI Taxonomy" id="408172"/>
    <lineage>
        <taxon>unclassified sequences</taxon>
        <taxon>metagenomes</taxon>
        <taxon>ecological metagenomes</taxon>
    </lineage>
</organism>
<dbReference type="InterPro" id="IPR017850">
    <property type="entry name" value="Alkaline_phosphatase_core_sf"/>
</dbReference>
<accession>A0A381PIE4</accession>
<dbReference type="InterPro" id="IPR006124">
    <property type="entry name" value="Metalloenzyme"/>
</dbReference>